<sequence>MTIHHQMSRFAAEHHVQEVGVDDLFFSTTDHRGVVTDFNDVFVRLSRFPAEELNGAAHNVIRHPDMPGGVFRVMWDTLHAGEPFVGYVRNRAKDGAGYDVLATVTPLPDGGFLSVRTAPTTDTFALASRLYFEMNDVEQWVINNDGVNRRDAADVGSRRLQEELEKEGIAGYRDLMYDLLPGEVAELERRSGIGIDELGRRNAMSAAVVAVYRALDDFMAEQEAMTATVTALQAVSARLDEETETTSRVAGEMDNLRIEGPAATLLFAPLQVWANMRDIVAEYIAALQELLAVLPPLSEQARFYVALARLHALMTSQFAAGEADRSQSIRTLVAALKEGLATMSTLVAERQRVSRRVELKDGSVLNLLETPA</sequence>
<dbReference type="AlphaFoldDB" id="A0A7X8MUJ5"/>
<reference evidence="2 3" key="1">
    <citation type="journal article" date="2020" name="Biotechnol. Biofuels">
        <title>New insights from the biogas microbiome by comprehensive genome-resolved metagenomics of nearly 1600 species originating from multiple anaerobic digesters.</title>
        <authorList>
            <person name="Campanaro S."/>
            <person name="Treu L."/>
            <person name="Rodriguez-R L.M."/>
            <person name="Kovalovszki A."/>
            <person name="Ziels R.M."/>
            <person name="Maus I."/>
            <person name="Zhu X."/>
            <person name="Kougias P.G."/>
            <person name="Basile A."/>
            <person name="Luo G."/>
            <person name="Schluter A."/>
            <person name="Konstantinidis K.T."/>
            <person name="Angelidaki I."/>
        </authorList>
    </citation>
    <scope>NUCLEOTIDE SEQUENCE [LARGE SCALE GENOMIC DNA]</scope>
    <source>
        <strain evidence="2">AS23ysBPME_344</strain>
    </source>
</reference>
<feature type="domain" description="PAS fold-3" evidence="1">
    <location>
        <begin position="38"/>
        <end position="108"/>
    </location>
</feature>
<dbReference type="SUPFAM" id="SSF55785">
    <property type="entry name" value="PYP-like sensor domain (PAS domain)"/>
    <property type="match status" value="1"/>
</dbReference>
<dbReference type="CDD" id="cd00130">
    <property type="entry name" value="PAS"/>
    <property type="match status" value="1"/>
</dbReference>
<proteinExistence type="predicted"/>
<comment type="caution">
    <text evidence="2">The sequence shown here is derived from an EMBL/GenBank/DDBJ whole genome shotgun (WGS) entry which is preliminary data.</text>
</comment>
<name>A0A7X8MUJ5_9CORY</name>
<dbReference type="InterPro" id="IPR000014">
    <property type="entry name" value="PAS"/>
</dbReference>
<evidence type="ECO:0000259" key="1">
    <source>
        <dbReference type="Pfam" id="PF08447"/>
    </source>
</evidence>
<dbReference type="Proteomes" id="UP000568696">
    <property type="component" value="Unassembled WGS sequence"/>
</dbReference>
<organism evidence="2 3">
    <name type="scientific">Corynebacterium pollutisoli</name>
    <dbReference type="NCBI Taxonomy" id="1610489"/>
    <lineage>
        <taxon>Bacteria</taxon>
        <taxon>Bacillati</taxon>
        <taxon>Actinomycetota</taxon>
        <taxon>Actinomycetes</taxon>
        <taxon>Mycobacteriales</taxon>
        <taxon>Corynebacteriaceae</taxon>
        <taxon>Corynebacterium</taxon>
    </lineage>
</organism>
<dbReference type="NCBIfam" id="TIGR00229">
    <property type="entry name" value="sensory_box"/>
    <property type="match status" value="1"/>
</dbReference>
<accession>A0A7X8MUJ5</accession>
<dbReference type="EMBL" id="JAAYSN010000057">
    <property type="protein sequence ID" value="NLP38584.1"/>
    <property type="molecule type" value="Genomic_DNA"/>
</dbReference>
<dbReference type="Gene3D" id="3.30.450.20">
    <property type="entry name" value="PAS domain"/>
    <property type="match status" value="1"/>
</dbReference>
<dbReference type="InterPro" id="IPR035965">
    <property type="entry name" value="PAS-like_dom_sf"/>
</dbReference>
<dbReference type="InterPro" id="IPR013655">
    <property type="entry name" value="PAS_fold_3"/>
</dbReference>
<evidence type="ECO:0000313" key="3">
    <source>
        <dbReference type="Proteomes" id="UP000568696"/>
    </source>
</evidence>
<evidence type="ECO:0000313" key="2">
    <source>
        <dbReference type="EMBL" id="NLP38584.1"/>
    </source>
</evidence>
<protein>
    <submittedName>
        <fullName evidence="2">PAS domain-containing protein</fullName>
    </submittedName>
</protein>
<gene>
    <name evidence="2" type="ORF">GX356_02515</name>
</gene>
<dbReference type="Pfam" id="PF08447">
    <property type="entry name" value="PAS_3"/>
    <property type="match status" value="1"/>
</dbReference>